<evidence type="ECO:0000313" key="2">
    <source>
        <dbReference type="Proteomes" id="UP000188268"/>
    </source>
</evidence>
<name>A0A1R3JJW1_COCAP</name>
<proteinExistence type="predicted"/>
<protein>
    <submittedName>
        <fullName evidence="1">Uncharacterized protein</fullName>
    </submittedName>
</protein>
<comment type="caution">
    <text evidence="1">The sequence shown here is derived from an EMBL/GenBank/DDBJ whole genome shotgun (WGS) entry which is preliminary data.</text>
</comment>
<dbReference type="EMBL" id="AWWV01007715">
    <property type="protein sequence ID" value="OMO95113.1"/>
    <property type="molecule type" value="Genomic_DNA"/>
</dbReference>
<dbReference type="Proteomes" id="UP000188268">
    <property type="component" value="Unassembled WGS sequence"/>
</dbReference>
<dbReference type="Gramene" id="OMO95113">
    <property type="protein sequence ID" value="OMO95113"/>
    <property type="gene ID" value="CCACVL1_05573"/>
</dbReference>
<sequence>MATNNLPRRTIKGPAHVVRDASCWQREHEWWQDIAVAKLI</sequence>
<evidence type="ECO:0000313" key="1">
    <source>
        <dbReference type="EMBL" id="OMO95113.1"/>
    </source>
</evidence>
<dbReference type="AlphaFoldDB" id="A0A1R3JJW1"/>
<accession>A0A1R3JJW1</accession>
<reference evidence="1 2" key="1">
    <citation type="submission" date="2013-09" db="EMBL/GenBank/DDBJ databases">
        <title>Corchorus capsularis genome sequencing.</title>
        <authorList>
            <person name="Alam M."/>
            <person name="Haque M.S."/>
            <person name="Islam M.S."/>
            <person name="Emdad E.M."/>
            <person name="Islam M.M."/>
            <person name="Ahmed B."/>
            <person name="Halim A."/>
            <person name="Hossen Q.M.M."/>
            <person name="Hossain M.Z."/>
            <person name="Ahmed R."/>
            <person name="Khan M.M."/>
            <person name="Islam R."/>
            <person name="Rashid M.M."/>
            <person name="Khan S.A."/>
            <person name="Rahman M.S."/>
            <person name="Alam M."/>
        </authorList>
    </citation>
    <scope>NUCLEOTIDE SEQUENCE [LARGE SCALE GENOMIC DNA]</scope>
    <source>
        <strain evidence="2">cv. CVL-1</strain>
        <tissue evidence="1">Whole seedling</tissue>
    </source>
</reference>
<keyword evidence="2" id="KW-1185">Reference proteome</keyword>
<gene>
    <name evidence="1" type="ORF">CCACVL1_05573</name>
</gene>
<dbReference type="OrthoDB" id="10656362at2759"/>
<organism evidence="1 2">
    <name type="scientific">Corchorus capsularis</name>
    <name type="common">Jute</name>
    <dbReference type="NCBI Taxonomy" id="210143"/>
    <lineage>
        <taxon>Eukaryota</taxon>
        <taxon>Viridiplantae</taxon>
        <taxon>Streptophyta</taxon>
        <taxon>Embryophyta</taxon>
        <taxon>Tracheophyta</taxon>
        <taxon>Spermatophyta</taxon>
        <taxon>Magnoliopsida</taxon>
        <taxon>eudicotyledons</taxon>
        <taxon>Gunneridae</taxon>
        <taxon>Pentapetalae</taxon>
        <taxon>rosids</taxon>
        <taxon>malvids</taxon>
        <taxon>Malvales</taxon>
        <taxon>Malvaceae</taxon>
        <taxon>Grewioideae</taxon>
        <taxon>Apeibeae</taxon>
        <taxon>Corchorus</taxon>
    </lineage>
</organism>